<accession>A0A8S3GZ00</accession>
<dbReference type="Gene3D" id="3.30.420.40">
    <property type="match status" value="1"/>
</dbReference>
<dbReference type="AlphaFoldDB" id="A0A8S3GZ00"/>
<proteinExistence type="predicted"/>
<reference evidence="2" key="1">
    <citation type="submission" date="2021-02" db="EMBL/GenBank/DDBJ databases">
        <authorList>
            <person name="Nowell W R."/>
        </authorList>
    </citation>
    <scope>NUCLEOTIDE SEQUENCE</scope>
</reference>
<organism evidence="2 3">
    <name type="scientific">Rotaria magnacalcarata</name>
    <dbReference type="NCBI Taxonomy" id="392030"/>
    <lineage>
        <taxon>Eukaryota</taxon>
        <taxon>Metazoa</taxon>
        <taxon>Spiralia</taxon>
        <taxon>Gnathifera</taxon>
        <taxon>Rotifera</taxon>
        <taxon>Eurotatoria</taxon>
        <taxon>Bdelloidea</taxon>
        <taxon>Philodinida</taxon>
        <taxon>Philodinidae</taxon>
        <taxon>Rotaria</taxon>
    </lineage>
</organism>
<dbReference type="InterPro" id="IPR043129">
    <property type="entry name" value="ATPase_NBD"/>
</dbReference>
<protein>
    <recommendedName>
        <fullName evidence="4">Beta-actin</fullName>
    </recommendedName>
</protein>
<comment type="function">
    <text evidence="1">Actins are highly conserved proteins that are involved in various types of cell motility and are ubiquitously expressed in all eukaryotic cells.</text>
</comment>
<evidence type="ECO:0000256" key="1">
    <source>
        <dbReference type="ARBA" id="ARBA00003520"/>
    </source>
</evidence>
<dbReference type="Proteomes" id="UP000681967">
    <property type="component" value="Unassembled WGS sequence"/>
</dbReference>
<dbReference type="SUPFAM" id="SSF53067">
    <property type="entry name" value="Actin-like ATPase domain"/>
    <property type="match status" value="1"/>
</dbReference>
<dbReference type="Pfam" id="PF00022">
    <property type="entry name" value="Actin"/>
    <property type="match status" value="1"/>
</dbReference>
<dbReference type="InterPro" id="IPR004000">
    <property type="entry name" value="Actin"/>
</dbReference>
<comment type="caution">
    <text evidence="2">The sequence shown here is derived from an EMBL/GenBank/DDBJ whole genome shotgun (WGS) entry which is preliminary data.</text>
</comment>
<sequence>MSYNSQDELNAIVIDNGSGMVKAGFCGEDAPRAVFPAAVGRP</sequence>
<feature type="non-terminal residue" evidence="2">
    <location>
        <position position="42"/>
    </location>
</feature>
<gene>
    <name evidence="2" type="ORF">BYL167_LOCUS77554</name>
</gene>
<evidence type="ECO:0000313" key="2">
    <source>
        <dbReference type="EMBL" id="CAF5172346.1"/>
    </source>
</evidence>
<dbReference type="EMBL" id="CAJOBH010282814">
    <property type="protein sequence ID" value="CAF5172346.1"/>
    <property type="molecule type" value="Genomic_DNA"/>
</dbReference>
<name>A0A8S3GZ00_9BILA</name>
<evidence type="ECO:0008006" key="4">
    <source>
        <dbReference type="Google" id="ProtNLM"/>
    </source>
</evidence>
<evidence type="ECO:0000313" key="3">
    <source>
        <dbReference type="Proteomes" id="UP000681967"/>
    </source>
</evidence>